<dbReference type="EMBL" id="JAWQEG010002097">
    <property type="protein sequence ID" value="KAK3874495.1"/>
    <property type="molecule type" value="Genomic_DNA"/>
</dbReference>
<organism evidence="1 2">
    <name type="scientific">Petrolisthes cinctipes</name>
    <name type="common">Flat porcelain crab</name>
    <dbReference type="NCBI Taxonomy" id="88211"/>
    <lineage>
        <taxon>Eukaryota</taxon>
        <taxon>Metazoa</taxon>
        <taxon>Ecdysozoa</taxon>
        <taxon>Arthropoda</taxon>
        <taxon>Crustacea</taxon>
        <taxon>Multicrustacea</taxon>
        <taxon>Malacostraca</taxon>
        <taxon>Eumalacostraca</taxon>
        <taxon>Eucarida</taxon>
        <taxon>Decapoda</taxon>
        <taxon>Pleocyemata</taxon>
        <taxon>Anomura</taxon>
        <taxon>Galatheoidea</taxon>
        <taxon>Porcellanidae</taxon>
        <taxon>Petrolisthes</taxon>
    </lineage>
</organism>
<dbReference type="Proteomes" id="UP001286313">
    <property type="component" value="Unassembled WGS sequence"/>
</dbReference>
<proteinExistence type="predicted"/>
<evidence type="ECO:0000313" key="2">
    <source>
        <dbReference type="Proteomes" id="UP001286313"/>
    </source>
</evidence>
<sequence length="177" mass="20481">MSLWYGMVRMAGEEGCVVHVVSLLVPSLGVLGRGLYLCMAGQSLSQAHEGVLKGLREALCRSNSFLKVPQECQRDQSYRVDPTKILNEKWEENFDLKNKYNVKWKENIDRKITLHTNNEDNFELKDRVDRKLTLNQDQKDGVEVGENKISEVRFWLQQLMSRLEARPPDAAVWGMER</sequence>
<gene>
    <name evidence="1" type="ORF">Pcinc_020564</name>
</gene>
<name>A0AAE1KL83_PETCI</name>
<accession>A0AAE1KL83</accession>
<protein>
    <submittedName>
        <fullName evidence="1">Uncharacterized protein</fullName>
    </submittedName>
</protein>
<dbReference type="AlphaFoldDB" id="A0AAE1KL83"/>
<comment type="caution">
    <text evidence="1">The sequence shown here is derived from an EMBL/GenBank/DDBJ whole genome shotgun (WGS) entry which is preliminary data.</text>
</comment>
<evidence type="ECO:0000313" key="1">
    <source>
        <dbReference type="EMBL" id="KAK3874495.1"/>
    </source>
</evidence>
<keyword evidence="2" id="KW-1185">Reference proteome</keyword>
<reference evidence="1" key="1">
    <citation type="submission" date="2023-10" db="EMBL/GenBank/DDBJ databases">
        <title>Genome assemblies of two species of porcelain crab, Petrolisthes cinctipes and Petrolisthes manimaculis (Anomura: Porcellanidae).</title>
        <authorList>
            <person name="Angst P."/>
        </authorList>
    </citation>
    <scope>NUCLEOTIDE SEQUENCE</scope>
    <source>
        <strain evidence="1">PB745_01</strain>
        <tissue evidence="1">Gill</tissue>
    </source>
</reference>